<dbReference type="FunFam" id="1.10.287.1080:FF:000001">
    <property type="entry name" value="Nucleoside triphosphate pyrophosphohydrolase"/>
    <property type="match status" value="1"/>
</dbReference>
<dbReference type="GO" id="GO:0046052">
    <property type="term" value="P:UTP catabolic process"/>
    <property type="evidence" value="ECO:0007669"/>
    <property type="project" value="TreeGrafter"/>
</dbReference>
<dbReference type="InterPro" id="IPR035996">
    <property type="entry name" value="4pyrrol_Methylase_sf"/>
</dbReference>
<reference evidence="3" key="1">
    <citation type="submission" date="2020-05" db="EMBL/GenBank/DDBJ databases">
        <authorList>
            <person name="Chiriac C."/>
            <person name="Salcher M."/>
            <person name="Ghai R."/>
            <person name="Kavagutti S V."/>
        </authorList>
    </citation>
    <scope>NUCLEOTIDE SEQUENCE</scope>
</reference>
<gene>
    <name evidence="3" type="ORF">UFOPK4179_00294</name>
</gene>
<dbReference type="InterPro" id="IPR000878">
    <property type="entry name" value="4pyrrol_Mease"/>
</dbReference>
<dbReference type="SUPFAM" id="SSF53790">
    <property type="entry name" value="Tetrapyrrole methylase"/>
    <property type="match status" value="1"/>
</dbReference>
<dbReference type="InterPro" id="IPR004518">
    <property type="entry name" value="MazG-like_dom"/>
</dbReference>
<dbReference type="PANTHER" id="PTHR30522:SF0">
    <property type="entry name" value="NUCLEOSIDE TRIPHOSPHATE PYROPHOSPHOHYDROLASE"/>
    <property type="match status" value="1"/>
</dbReference>
<name>A0A6J6AFI6_9ZZZZ</name>
<evidence type="ECO:0000313" key="3">
    <source>
        <dbReference type="EMBL" id="CAB4367511.1"/>
    </source>
</evidence>
<dbReference type="GO" id="GO:0046047">
    <property type="term" value="P:TTP catabolic process"/>
    <property type="evidence" value="ECO:0007669"/>
    <property type="project" value="TreeGrafter"/>
</dbReference>
<dbReference type="GO" id="GO:0046081">
    <property type="term" value="P:dUTP catabolic process"/>
    <property type="evidence" value="ECO:0007669"/>
    <property type="project" value="TreeGrafter"/>
</dbReference>
<dbReference type="CDD" id="cd11529">
    <property type="entry name" value="NTP-PPase_MazG_Cterm"/>
    <property type="match status" value="1"/>
</dbReference>
<dbReference type="GO" id="GO:0008168">
    <property type="term" value="F:methyltransferase activity"/>
    <property type="evidence" value="ECO:0007669"/>
    <property type="project" value="InterPro"/>
</dbReference>
<dbReference type="InterPro" id="IPR048011">
    <property type="entry name" value="NTP-PPase_MazG-like_C"/>
</dbReference>
<dbReference type="Pfam" id="PF03819">
    <property type="entry name" value="MazG"/>
    <property type="match status" value="2"/>
</dbReference>
<dbReference type="InterPro" id="IPR048015">
    <property type="entry name" value="NTP-PPase_MazG-like_N"/>
</dbReference>
<feature type="domain" description="NTP pyrophosphohydrolase MazG-like" evidence="2">
    <location>
        <begin position="244"/>
        <end position="323"/>
    </location>
</feature>
<dbReference type="NCBIfam" id="NF007113">
    <property type="entry name" value="PRK09562.1"/>
    <property type="match status" value="1"/>
</dbReference>
<dbReference type="GO" id="GO:0006950">
    <property type="term" value="P:response to stress"/>
    <property type="evidence" value="ECO:0007669"/>
    <property type="project" value="UniProtKB-ARBA"/>
</dbReference>
<evidence type="ECO:0000259" key="2">
    <source>
        <dbReference type="Pfam" id="PF03819"/>
    </source>
</evidence>
<dbReference type="GO" id="GO:0046061">
    <property type="term" value="P:dATP catabolic process"/>
    <property type="evidence" value="ECO:0007669"/>
    <property type="project" value="TreeGrafter"/>
</dbReference>
<proteinExistence type="predicted"/>
<dbReference type="CDD" id="cd11723">
    <property type="entry name" value="YabN_N_like"/>
    <property type="match status" value="1"/>
</dbReference>
<dbReference type="CDD" id="cd11528">
    <property type="entry name" value="NTP-PPase_MazG_Nterm"/>
    <property type="match status" value="1"/>
</dbReference>
<dbReference type="PANTHER" id="PTHR30522">
    <property type="entry name" value="NUCLEOSIDE TRIPHOSPHATE PYROPHOSPHOHYDROLASE"/>
    <property type="match status" value="1"/>
</dbReference>
<dbReference type="Gene3D" id="3.40.1010.10">
    <property type="entry name" value="Cobalt-precorrin-4 Transmethylase, Domain 1"/>
    <property type="match status" value="1"/>
</dbReference>
<dbReference type="InterPro" id="IPR014777">
    <property type="entry name" value="4pyrrole_Mease_sub1"/>
</dbReference>
<dbReference type="GO" id="GO:0006203">
    <property type="term" value="P:dGTP catabolic process"/>
    <property type="evidence" value="ECO:0007669"/>
    <property type="project" value="TreeGrafter"/>
</dbReference>
<dbReference type="Gene3D" id="1.10.287.1080">
    <property type="entry name" value="MazG-like"/>
    <property type="match status" value="2"/>
</dbReference>
<organism evidence="3">
    <name type="scientific">freshwater metagenome</name>
    <dbReference type="NCBI Taxonomy" id="449393"/>
    <lineage>
        <taxon>unclassified sequences</taxon>
        <taxon>metagenomes</taxon>
        <taxon>ecological metagenomes</taxon>
    </lineage>
</organism>
<dbReference type="GO" id="GO:0047429">
    <property type="term" value="F:nucleoside triphosphate diphosphatase activity"/>
    <property type="evidence" value="ECO:0007669"/>
    <property type="project" value="InterPro"/>
</dbReference>
<evidence type="ECO:0000259" key="1">
    <source>
        <dbReference type="Pfam" id="PF00590"/>
    </source>
</evidence>
<dbReference type="NCBIfam" id="TIGR00444">
    <property type="entry name" value="mazG"/>
    <property type="match status" value="1"/>
</dbReference>
<dbReference type="GO" id="GO:0046076">
    <property type="term" value="P:dTTP catabolic process"/>
    <property type="evidence" value="ECO:0007669"/>
    <property type="project" value="TreeGrafter"/>
</dbReference>
<sequence>MPRIVVVGLGPGNPGLITSDTLTAITNIPQRFVRTIHHPSTHLVQEAQSFDHLYDKAPSFDDVYREIATTLVAAAVQYGEVLYAVPGSPTVLEKSVAHLRDRNDIDLVILPAVSFLEDVWRALNIDPIETGVRLIDGHVFAEAAAGISGPMLVAHTHANWVLSDIKLSVDDPDPDTEVILLHHLGLADEQVARTTWSNMDRTLDADHLTSLYIPHLSTPVAQEMAQFHELARTLRKECPWDNEQTHQSLVRYLIEETYEVVDAISRLDESNPTTDTDLIEELGDLLYQVELHAAIAEEQGRFTMADVARTVHDKLVSRHPHVFSDVVVTSSQEVENNWEAIKKAEKPERSGPFDGVVEAAPALSFAAKVQQRASRVGFDWNDSEGPLAKVTEELTEVRNAIASGDPESTMAEVGDLFFAVVNVARHLDVDPESALRSAVFTFRSRVEGVTRLAASQGRELASLSASELDELWEVVKTHPTH</sequence>
<accession>A0A6J6AFI6</accession>
<dbReference type="InterPro" id="IPR011551">
    <property type="entry name" value="NTP_PyrPHydrolase_MazG"/>
</dbReference>
<dbReference type="SUPFAM" id="SSF101386">
    <property type="entry name" value="all-alpha NTP pyrophosphatases"/>
    <property type="match status" value="2"/>
</dbReference>
<dbReference type="EMBL" id="CAETWZ010000015">
    <property type="protein sequence ID" value="CAB4367511.1"/>
    <property type="molecule type" value="Genomic_DNA"/>
</dbReference>
<feature type="domain" description="NTP pyrophosphohydrolase MazG-like" evidence="2">
    <location>
        <begin position="387"/>
        <end position="439"/>
    </location>
</feature>
<protein>
    <submittedName>
        <fullName evidence="3">Unannotated protein</fullName>
    </submittedName>
</protein>
<dbReference type="AlphaFoldDB" id="A0A6J6AFI6"/>
<feature type="domain" description="Tetrapyrrole methylase" evidence="1">
    <location>
        <begin position="3"/>
        <end position="198"/>
    </location>
</feature>
<dbReference type="Pfam" id="PF00590">
    <property type="entry name" value="TP_methylase"/>
    <property type="match status" value="1"/>
</dbReference>
<dbReference type="InterPro" id="IPR035013">
    <property type="entry name" value="YabN_N"/>
</dbReference>